<evidence type="ECO:0000313" key="5">
    <source>
        <dbReference type="EMBL" id="MST65330.1"/>
    </source>
</evidence>
<dbReference type="GO" id="GO:0003700">
    <property type="term" value="F:DNA-binding transcription factor activity"/>
    <property type="evidence" value="ECO:0007669"/>
    <property type="project" value="InterPro"/>
</dbReference>
<reference evidence="5 6" key="1">
    <citation type="submission" date="2019-08" db="EMBL/GenBank/DDBJ databases">
        <title>In-depth cultivation of the pig gut microbiome towards novel bacterial diversity and tailored functional studies.</title>
        <authorList>
            <person name="Wylensek D."/>
            <person name="Hitch T.C.A."/>
            <person name="Clavel T."/>
        </authorList>
    </citation>
    <scope>NUCLEOTIDE SEQUENCE [LARGE SCALE GENOMIC DNA]</scope>
    <source>
        <strain evidence="5 6">BSM-380-WT-5A</strain>
    </source>
</reference>
<keyword evidence="2" id="KW-0238">DNA-binding</keyword>
<evidence type="ECO:0000259" key="4">
    <source>
        <dbReference type="PROSITE" id="PS01124"/>
    </source>
</evidence>
<dbReference type="Pfam" id="PF02311">
    <property type="entry name" value="AraC_binding"/>
    <property type="match status" value="1"/>
</dbReference>
<accession>A0A7X2P1B6</accession>
<dbReference type="EMBL" id="VUMS01000002">
    <property type="protein sequence ID" value="MST65330.1"/>
    <property type="molecule type" value="Genomic_DNA"/>
</dbReference>
<gene>
    <name evidence="5" type="ORF">FYJ57_00960</name>
</gene>
<dbReference type="InterPro" id="IPR018060">
    <property type="entry name" value="HTH_AraC"/>
</dbReference>
<dbReference type="Gene3D" id="1.10.10.60">
    <property type="entry name" value="Homeodomain-like"/>
    <property type="match status" value="2"/>
</dbReference>
<dbReference type="InterPro" id="IPR009057">
    <property type="entry name" value="Homeodomain-like_sf"/>
</dbReference>
<dbReference type="Gene3D" id="2.60.120.10">
    <property type="entry name" value="Jelly Rolls"/>
    <property type="match status" value="1"/>
</dbReference>
<keyword evidence="6" id="KW-1185">Reference proteome</keyword>
<dbReference type="PANTHER" id="PTHR43280">
    <property type="entry name" value="ARAC-FAMILY TRANSCRIPTIONAL REGULATOR"/>
    <property type="match status" value="1"/>
</dbReference>
<dbReference type="SUPFAM" id="SSF46689">
    <property type="entry name" value="Homeodomain-like"/>
    <property type="match status" value="2"/>
</dbReference>
<keyword evidence="3" id="KW-0804">Transcription</keyword>
<dbReference type="Proteomes" id="UP000440513">
    <property type="component" value="Unassembled WGS sequence"/>
</dbReference>
<comment type="caution">
    <text evidence="5">The sequence shown here is derived from an EMBL/GenBank/DDBJ whole genome shotgun (WGS) entry which is preliminary data.</text>
</comment>
<dbReference type="SUPFAM" id="SSF51215">
    <property type="entry name" value="Regulatory protein AraC"/>
    <property type="match status" value="1"/>
</dbReference>
<dbReference type="CDD" id="cd02208">
    <property type="entry name" value="cupin_RmlC-like"/>
    <property type="match status" value="1"/>
</dbReference>
<dbReference type="InterPro" id="IPR003313">
    <property type="entry name" value="AraC-bd"/>
</dbReference>
<dbReference type="InterPro" id="IPR018062">
    <property type="entry name" value="HTH_AraC-typ_CS"/>
</dbReference>
<feature type="domain" description="HTH araC/xylS-type" evidence="4">
    <location>
        <begin position="251"/>
        <end position="349"/>
    </location>
</feature>
<dbReference type="PROSITE" id="PS01124">
    <property type="entry name" value="HTH_ARAC_FAMILY_2"/>
    <property type="match status" value="1"/>
</dbReference>
<evidence type="ECO:0000256" key="2">
    <source>
        <dbReference type="ARBA" id="ARBA00023125"/>
    </source>
</evidence>
<protein>
    <submittedName>
        <fullName evidence="5">AraC family transcriptional regulator</fullName>
    </submittedName>
</protein>
<dbReference type="PRINTS" id="PR00032">
    <property type="entry name" value="HTHARAC"/>
</dbReference>
<dbReference type="PROSITE" id="PS00041">
    <property type="entry name" value="HTH_ARAC_FAMILY_1"/>
    <property type="match status" value="1"/>
</dbReference>
<organism evidence="5 6">
    <name type="scientific">Oliverpabstia intestinalis</name>
    <dbReference type="NCBI Taxonomy" id="2606633"/>
    <lineage>
        <taxon>Bacteria</taxon>
        <taxon>Bacillati</taxon>
        <taxon>Bacillota</taxon>
        <taxon>Clostridia</taxon>
        <taxon>Lachnospirales</taxon>
        <taxon>Lachnospiraceae</taxon>
        <taxon>Oliverpabstia</taxon>
    </lineage>
</organism>
<evidence type="ECO:0000256" key="1">
    <source>
        <dbReference type="ARBA" id="ARBA00023015"/>
    </source>
</evidence>
<dbReference type="Pfam" id="PF12833">
    <property type="entry name" value="HTH_18"/>
    <property type="match status" value="1"/>
</dbReference>
<keyword evidence="1" id="KW-0805">Transcription regulation</keyword>
<dbReference type="SMART" id="SM00342">
    <property type="entry name" value="HTH_ARAC"/>
    <property type="match status" value="1"/>
</dbReference>
<dbReference type="InterPro" id="IPR014710">
    <property type="entry name" value="RmlC-like_jellyroll"/>
</dbReference>
<evidence type="ECO:0000313" key="6">
    <source>
        <dbReference type="Proteomes" id="UP000440513"/>
    </source>
</evidence>
<evidence type="ECO:0000256" key="3">
    <source>
        <dbReference type="ARBA" id="ARBA00023163"/>
    </source>
</evidence>
<dbReference type="PANTHER" id="PTHR43280:SF28">
    <property type="entry name" value="HTH-TYPE TRANSCRIPTIONAL ACTIVATOR RHAS"/>
    <property type="match status" value="1"/>
</dbReference>
<dbReference type="InterPro" id="IPR037923">
    <property type="entry name" value="HTH-like"/>
</dbReference>
<name>A0A7X2P1B6_9FIRM</name>
<dbReference type="AlphaFoldDB" id="A0A7X2P1B6"/>
<dbReference type="GO" id="GO:0043565">
    <property type="term" value="F:sequence-specific DNA binding"/>
    <property type="evidence" value="ECO:0007669"/>
    <property type="project" value="InterPro"/>
</dbReference>
<sequence>MPQIFILQHHTLLCFPLRHVSLYDILQLILLYFPETVFFAILSYDFNYSAGDIYFTEAYVMNLYAIKEKCQHGSIQVPYSYYDCGIPDYFTSVPLHWHSEMELNYIKSGNGFFKYEDQTISAKPGDIFLIQPNVLHAIMSDEHSSFFYDTIVFHQNMLVGSYDDRCYTDILLPIFSSRRRVLVPVSQETPGYHELHDSVRTIMQCAHNNLATSDLLLKSELLRLFYLLASTPGLCTEHTASTESRLTETLRPVLTYIQKHHSESVTIEQLAKIAHMSNSYFMSCFKQNFGLGAIEYLNQVRIRSACDLLRNTDRNISDIAFDTGFHNLSNFNRQFRTKVGCSPQTYRKESVLS</sequence>
<dbReference type="InterPro" id="IPR020449">
    <property type="entry name" value="Tscrpt_reg_AraC-type_HTH"/>
</dbReference>
<proteinExistence type="predicted"/>